<sequence>MKKSLWFLRWSCRSRSLSVSCGTCTSRTWSSQPRAAWEPLSHSSRTFHHKTGPIPPPQSTTSSRLENFRAATTAATTSTSANRLHPSSTSAWLGAGVHFRNIPTTRHSYRSYSQSSTLPAMAEVKWTGPVVRETFLKYFEERGHTIGT</sequence>
<protein>
    <submittedName>
        <fullName evidence="1">Uncharacterized protein</fullName>
    </submittedName>
</protein>
<evidence type="ECO:0000313" key="1">
    <source>
        <dbReference type="EMBL" id="KAK3694603.1"/>
    </source>
</evidence>
<proteinExistence type="predicted"/>
<name>A0AAE0XJK3_9PEZI</name>
<evidence type="ECO:0000313" key="2">
    <source>
        <dbReference type="Proteomes" id="UP001270362"/>
    </source>
</evidence>
<dbReference type="Proteomes" id="UP001270362">
    <property type="component" value="Unassembled WGS sequence"/>
</dbReference>
<organism evidence="1 2">
    <name type="scientific">Podospora appendiculata</name>
    <dbReference type="NCBI Taxonomy" id="314037"/>
    <lineage>
        <taxon>Eukaryota</taxon>
        <taxon>Fungi</taxon>
        <taxon>Dikarya</taxon>
        <taxon>Ascomycota</taxon>
        <taxon>Pezizomycotina</taxon>
        <taxon>Sordariomycetes</taxon>
        <taxon>Sordariomycetidae</taxon>
        <taxon>Sordariales</taxon>
        <taxon>Podosporaceae</taxon>
        <taxon>Podospora</taxon>
    </lineage>
</organism>
<accession>A0AAE0XJK3</accession>
<gene>
    <name evidence="1" type="ORF">B0T22DRAFT_368070</name>
</gene>
<reference evidence="1" key="2">
    <citation type="submission" date="2023-06" db="EMBL/GenBank/DDBJ databases">
        <authorList>
            <consortium name="Lawrence Berkeley National Laboratory"/>
            <person name="Haridas S."/>
            <person name="Hensen N."/>
            <person name="Bonometti L."/>
            <person name="Westerberg I."/>
            <person name="Brannstrom I.O."/>
            <person name="Guillou S."/>
            <person name="Cros-Aarteil S."/>
            <person name="Calhoun S."/>
            <person name="Kuo A."/>
            <person name="Mondo S."/>
            <person name="Pangilinan J."/>
            <person name="Riley R."/>
            <person name="Labutti K."/>
            <person name="Andreopoulos B."/>
            <person name="Lipzen A."/>
            <person name="Chen C."/>
            <person name="Yanf M."/>
            <person name="Daum C."/>
            <person name="Ng V."/>
            <person name="Clum A."/>
            <person name="Steindorff A."/>
            <person name="Ohm R."/>
            <person name="Martin F."/>
            <person name="Silar P."/>
            <person name="Natvig D."/>
            <person name="Lalanne C."/>
            <person name="Gautier V."/>
            <person name="Ament-Velasquez S.L."/>
            <person name="Kruys A."/>
            <person name="Hutchinson M.I."/>
            <person name="Powell A.J."/>
            <person name="Barry K."/>
            <person name="Miller A.N."/>
            <person name="Grigoriev I.V."/>
            <person name="Debuchy R."/>
            <person name="Gladieux P."/>
            <person name="Thoren M.H."/>
            <person name="Johannesson H."/>
        </authorList>
    </citation>
    <scope>NUCLEOTIDE SEQUENCE</scope>
    <source>
        <strain evidence="1">CBS 314.62</strain>
    </source>
</reference>
<dbReference type="EMBL" id="JAULSO010000001">
    <property type="protein sequence ID" value="KAK3694603.1"/>
    <property type="molecule type" value="Genomic_DNA"/>
</dbReference>
<reference evidence="1" key="1">
    <citation type="journal article" date="2023" name="Mol. Phylogenet. Evol.">
        <title>Genome-scale phylogeny and comparative genomics of the fungal order Sordariales.</title>
        <authorList>
            <person name="Hensen N."/>
            <person name="Bonometti L."/>
            <person name="Westerberg I."/>
            <person name="Brannstrom I.O."/>
            <person name="Guillou S."/>
            <person name="Cros-Aarteil S."/>
            <person name="Calhoun S."/>
            <person name="Haridas S."/>
            <person name="Kuo A."/>
            <person name="Mondo S."/>
            <person name="Pangilinan J."/>
            <person name="Riley R."/>
            <person name="LaButti K."/>
            <person name="Andreopoulos B."/>
            <person name="Lipzen A."/>
            <person name="Chen C."/>
            <person name="Yan M."/>
            <person name="Daum C."/>
            <person name="Ng V."/>
            <person name="Clum A."/>
            <person name="Steindorff A."/>
            <person name="Ohm R.A."/>
            <person name="Martin F."/>
            <person name="Silar P."/>
            <person name="Natvig D.O."/>
            <person name="Lalanne C."/>
            <person name="Gautier V."/>
            <person name="Ament-Velasquez S.L."/>
            <person name="Kruys A."/>
            <person name="Hutchinson M.I."/>
            <person name="Powell A.J."/>
            <person name="Barry K."/>
            <person name="Miller A.N."/>
            <person name="Grigoriev I.V."/>
            <person name="Debuchy R."/>
            <person name="Gladieux P."/>
            <person name="Hiltunen Thoren M."/>
            <person name="Johannesson H."/>
        </authorList>
    </citation>
    <scope>NUCLEOTIDE SEQUENCE</scope>
    <source>
        <strain evidence="1">CBS 314.62</strain>
    </source>
</reference>
<comment type="caution">
    <text evidence="1">The sequence shown here is derived from an EMBL/GenBank/DDBJ whole genome shotgun (WGS) entry which is preliminary data.</text>
</comment>
<dbReference type="AlphaFoldDB" id="A0AAE0XJK3"/>
<keyword evidence="2" id="KW-1185">Reference proteome</keyword>